<dbReference type="InterPro" id="IPR050166">
    <property type="entry name" value="ABC_transporter_ATP-bind"/>
</dbReference>
<dbReference type="RefSeq" id="WP_133340897.1">
    <property type="nucleotide sequence ID" value="NZ_SMZO01000001.1"/>
</dbReference>
<evidence type="ECO:0000256" key="1">
    <source>
        <dbReference type="ARBA" id="ARBA00005417"/>
    </source>
</evidence>
<accession>A0A4R6B5R5</accession>
<name>A0A4R6B5R5_9RHOB</name>
<evidence type="ECO:0000259" key="5">
    <source>
        <dbReference type="PROSITE" id="PS50893"/>
    </source>
</evidence>
<keyword evidence="7" id="KW-1185">Reference proteome</keyword>
<evidence type="ECO:0000256" key="4">
    <source>
        <dbReference type="ARBA" id="ARBA00022840"/>
    </source>
</evidence>
<dbReference type="Gene3D" id="3.40.50.300">
    <property type="entry name" value="P-loop containing nucleotide triphosphate hydrolases"/>
    <property type="match status" value="1"/>
</dbReference>
<dbReference type="PANTHER" id="PTHR42788:SF19">
    <property type="entry name" value="ALIPHATIC SULFONATES IMPORT ATP-BINDING PROTEIN SSUB 2"/>
    <property type="match status" value="1"/>
</dbReference>
<dbReference type="SMART" id="SM00382">
    <property type="entry name" value="AAA"/>
    <property type="match status" value="1"/>
</dbReference>
<dbReference type="GO" id="GO:0016887">
    <property type="term" value="F:ATP hydrolysis activity"/>
    <property type="evidence" value="ECO:0007669"/>
    <property type="project" value="InterPro"/>
</dbReference>
<dbReference type="GO" id="GO:0005524">
    <property type="term" value="F:ATP binding"/>
    <property type="evidence" value="ECO:0007669"/>
    <property type="project" value="UniProtKB-KW"/>
</dbReference>
<dbReference type="PROSITE" id="PS00211">
    <property type="entry name" value="ABC_TRANSPORTER_1"/>
    <property type="match status" value="1"/>
</dbReference>
<dbReference type="EMBL" id="SMZO01000001">
    <property type="protein sequence ID" value="TDL91393.1"/>
    <property type="molecule type" value="Genomic_DNA"/>
</dbReference>
<dbReference type="OrthoDB" id="9802264at2"/>
<evidence type="ECO:0000256" key="2">
    <source>
        <dbReference type="ARBA" id="ARBA00022448"/>
    </source>
</evidence>
<evidence type="ECO:0000256" key="3">
    <source>
        <dbReference type="ARBA" id="ARBA00022741"/>
    </source>
</evidence>
<protein>
    <submittedName>
        <fullName evidence="6">ABC transporter ATP-binding protein</fullName>
    </submittedName>
</protein>
<sequence length="253" mass="27114">MTYGAAETKRARGSAPGLTLTGDVRFGTVPLLEEVTLDLVPGGWTCLLGPSGAGKSTLLRLIAGLDTGSQFDGSIAASDGQDVEGRVAYMAQDDLLLPWLDLRGNVAVGARLRGERPDQVRIDRLIDRLGLAQHATKRPSKLSGGQRQRAAIARTLMEDKDYVLLDEPFSALDARNRADMQDLAAAQLAGRTVLLVTHDPMEAARLGHKVYLMEGTRLHLLPKPSGPPPIRPADDPDTLAYGAALLARLRAPE</sequence>
<comment type="caution">
    <text evidence="6">The sequence shown here is derived from an EMBL/GenBank/DDBJ whole genome shotgun (WGS) entry which is preliminary data.</text>
</comment>
<gene>
    <name evidence="6" type="ORF">E2L05_00310</name>
</gene>
<dbReference type="PROSITE" id="PS50893">
    <property type="entry name" value="ABC_TRANSPORTER_2"/>
    <property type="match status" value="1"/>
</dbReference>
<evidence type="ECO:0000313" key="6">
    <source>
        <dbReference type="EMBL" id="TDL91393.1"/>
    </source>
</evidence>
<comment type="similarity">
    <text evidence="1">Belongs to the ABC transporter superfamily.</text>
</comment>
<dbReference type="SUPFAM" id="SSF52540">
    <property type="entry name" value="P-loop containing nucleoside triphosphate hydrolases"/>
    <property type="match status" value="1"/>
</dbReference>
<dbReference type="Pfam" id="PF00005">
    <property type="entry name" value="ABC_tran"/>
    <property type="match status" value="1"/>
</dbReference>
<dbReference type="InterPro" id="IPR003439">
    <property type="entry name" value="ABC_transporter-like_ATP-bd"/>
</dbReference>
<dbReference type="Proteomes" id="UP000294562">
    <property type="component" value="Unassembled WGS sequence"/>
</dbReference>
<dbReference type="InterPro" id="IPR027417">
    <property type="entry name" value="P-loop_NTPase"/>
</dbReference>
<dbReference type="PANTHER" id="PTHR42788">
    <property type="entry name" value="TAURINE IMPORT ATP-BINDING PROTEIN-RELATED"/>
    <property type="match status" value="1"/>
</dbReference>
<evidence type="ECO:0000313" key="7">
    <source>
        <dbReference type="Proteomes" id="UP000294562"/>
    </source>
</evidence>
<dbReference type="AlphaFoldDB" id="A0A4R6B5R5"/>
<keyword evidence="3" id="KW-0547">Nucleotide-binding</keyword>
<dbReference type="InterPro" id="IPR003593">
    <property type="entry name" value="AAA+_ATPase"/>
</dbReference>
<organism evidence="6 7">
    <name type="scientific">Meridianimarinicoccus aquatilis</name>
    <dbReference type="NCBI Taxonomy" id="2552766"/>
    <lineage>
        <taxon>Bacteria</taxon>
        <taxon>Pseudomonadati</taxon>
        <taxon>Pseudomonadota</taxon>
        <taxon>Alphaproteobacteria</taxon>
        <taxon>Rhodobacterales</taxon>
        <taxon>Paracoccaceae</taxon>
        <taxon>Meridianimarinicoccus</taxon>
    </lineage>
</organism>
<keyword evidence="2" id="KW-0813">Transport</keyword>
<dbReference type="InterPro" id="IPR017871">
    <property type="entry name" value="ABC_transporter-like_CS"/>
</dbReference>
<feature type="domain" description="ABC transporter" evidence="5">
    <location>
        <begin position="13"/>
        <end position="240"/>
    </location>
</feature>
<proteinExistence type="inferred from homology"/>
<reference evidence="6 7" key="1">
    <citation type="submission" date="2019-03" db="EMBL/GenBank/DDBJ databases">
        <title>Rhodobacteraceae bacterium SM1902, a new member of the family Rhodobacteraceae isolated from Yantai.</title>
        <authorList>
            <person name="Sun Y."/>
        </authorList>
    </citation>
    <scope>NUCLEOTIDE SEQUENCE [LARGE SCALE GENOMIC DNA]</scope>
    <source>
        <strain evidence="6 7">SM1902</strain>
    </source>
</reference>
<keyword evidence="4 6" id="KW-0067">ATP-binding</keyword>